<accession>A0AAN8KW70</accession>
<evidence type="ECO:0000313" key="1">
    <source>
        <dbReference type="EMBL" id="KAK6298632.1"/>
    </source>
</evidence>
<keyword evidence="2" id="KW-1185">Reference proteome</keyword>
<reference evidence="1 2" key="1">
    <citation type="submission" date="2021-04" db="EMBL/GenBank/DDBJ databases">
        <authorList>
            <person name="De Guttry C."/>
            <person name="Zahm M."/>
            <person name="Klopp C."/>
            <person name="Cabau C."/>
            <person name="Louis A."/>
            <person name="Berthelot C."/>
            <person name="Parey E."/>
            <person name="Roest Crollius H."/>
            <person name="Montfort J."/>
            <person name="Robinson-Rechavi M."/>
            <person name="Bucao C."/>
            <person name="Bouchez O."/>
            <person name="Gislard M."/>
            <person name="Lluch J."/>
            <person name="Milhes M."/>
            <person name="Lampietro C."/>
            <person name="Lopez Roques C."/>
            <person name="Donnadieu C."/>
            <person name="Braasch I."/>
            <person name="Desvignes T."/>
            <person name="Postlethwait J."/>
            <person name="Bobe J."/>
            <person name="Wedekind C."/>
            <person name="Guiguen Y."/>
        </authorList>
    </citation>
    <scope>NUCLEOTIDE SEQUENCE [LARGE SCALE GENOMIC DNA]</scope>
    <source>
        <strain evidence="1">Cs_M1</strain>
        <tissue evidence="1">Blood</tissue>
    </source>
</reference>
<organism evidence="1 2">
    <name type="scientific">Coregonus suidteri</name>
    <dbReference type="NCBI Taxonomy" id="861788"/>
    <lineage>
        <taxon>Eukaryota</taxon>
        <taxon>Metazoa</taxon>
        <taxon>Chordata</taxon>
        <taxon>Craniata</taxon>
        <taxon>Vertebrata</taxon>
        <taxon>Euteleostomi</taxon>
        <taxon>Actinopterygii</taxon>
        <taxon>Neopterygii</taxon>
        <taxon>Teleostei</taxon>
        <taxon>Protacanthopterygii</taxon>
        <taxon>Salmoniformes</taxon>
        <taxon>Salmonidae</taxon>
        <taxon>Coregoninae</taxon>
        <taxon>Coregonus</taxon>
    </lineage>
</organism>
<sequence length="90" mass="10657">MQHIGCQPPLNSTEEEEAYSESVCITFECFTWKWLFCECLVSRLKQLNCCWAEVTLGQTPVFLSVNRNSQYLQFYSHDAVWEERWAALPW</sequence>
<protein>
    <submittedName>
        <fullName evidence="1">Uncharacterized protein</fullName>
    </submittedName>
</protein>
<proteinExistence type="predicted"/>
<dbReference type="AlphaFoldDB" id="A0AAN8KW70"/>
<dbReference type="Proteomes" id="UP001356427">
    <property type="component" value="Unassembled WGS sequence"/>
</dbReference>
<comment type="caution">
    <text evidence="1">The sequence shown here is derived from an EMBL/GenBank/DDBJ whole genome shotgun (WGS) entry which is preliminary data.</text>
</comment>
<gene>
    <name evidence="1" type="ORF">J4Q44_G00316870</name>
</gene>
<evidence type="ECO:0000313" key="2">
    <source>
        <dbReference type="Proteomes" id="UP001356427"/>
    </source>
</evidence>
<dbReference type="EMBL" id="JAGTTL010000030">
    <property type="protein sequence ID" value="KAK6298632.1"/>
    <property type="molecule type" value="Genomic_DNA"/>
</dbReference>
<name>A0AAN8KW70_9TELE</name>